<evidence type="ECO:0000313" key="2">
    <source>
        <dbReference type="Proteomes" id="UP000197138"/>
    </source>
</evidence>
<protein>
    <submittedName>
        <fullName evidence="1">Uncharacterized protein</fullName>
    </submittedName>
</protein>
<gene>
    <name evidence="1" type="ORF">CDL15_Pgr012921</name>
</gene>
<organism evidence="1 2">
    <name type="scientific">Punica granatum</name>
    <name type="common">Pomegranate</name>
    <dbReference type="NCBI Taxonomy" id="22663"/>
    <lineage>
        <taxon>Eukaryota</taxon>
        <taxon>Viridiplantae</taxon>
        <taxon>Streptophyta</taxon>
        <taxon>Embryophyta</taxon>
        <taxon>Tracheophyta</taxon>
        <taxon>Spermatophyta</taxon>
        <taxon>Magnoliopsida</taxon>
        <taxon>eudicotyledons</taxon>
        <taxon>Gunneridae</taxon>
        <taxon>Pentapetalae</taxon>
        <taxon>rosids</taxon>
        <taxon>malvids</taxon>
        <taxon>Myrtales</taxon>
        <taxon>Lythraceae</taxon>
        <taxon>Punica</taxon>
    </lineage>
</organism>
<dbReference type="EMBL" id="MTKT01001932">
    <property type="protein sequence ID" value="OWM83440.1"/>
    <property type="molecule type" value="Genomic_DNA"/>
</dbReference>
<accession>A0A218XFC0</accession>
<evidence type="ECO:0000313" key="1">
    <source>
        <dbReference type="EMBL" id="OWM83440.1"/>
    </source>
</evidence>
<reference evidence="2" key="1">
    <citation type="journal article" date="2017" name="Plant J.">
        <title>The pomegranate (Punica granatum L.) genome and the genomics of punicalagin biosynthesis.</title>
        <authorList>
            <person name="Qin G."/>
            <person name="Xu C."/>
            <person name="Ming R."/>
            <person name="Tang H."/>
            <person name="Guyot R."/>
            <person name="Kramer E.M."/>
            <person name="Hu Y."/>
            <person name="Yi X."/>
            <person name="Qi Y."/>
            <person name="Xu X."/>
            <person name="Gao Z."/>
            <person name="Pan H."/>
            <person name="Jian J."/>
            <person name="Tian Y."/>
            <person name="Yue Z."/>
            <person name="Xu Y."/>
        </authorList>
    </citation>
    <scope>NUCLEOTIDE SEQUENCE [LARGE SCALE GENOMIC DNA]</scope>
    <source>
        <strain evidence="2">cv. Dabenzi</strain>
    </source>
</reference>
<name>A0A218XFC0_PUNGR</name>
<dbReference type="Proteomes" id="UP000197138">
    <property type="component" value="Unassembled WGS sequence"/>
</dbReference>
<comment type="caution">
    <text evidence="1">The sequence shown here is derived from an EMBL/GenBank/DDBJ whole genome shotgun (WGS) entry which is preliminary data.</text>
</comment>
<sequence>MTSQNSANYPNAQCGTFRLNCTNHLDLKNSASKVSDAPEQSFEICFRQTKIATIPASPKQLRKQYGNSGYRLQGRFWSYICNTGLTVNYSV</sequence>
<dbReference type="AlphaFoldDB" id="A0A218XFC0"/>
<proteinExistence type="predicted"/>